<feature type="compositionally biased region" description="Polar residues" evidence="13">
    <location>
        <begin position="418"/>
        <end position="434"/>
    </location>
</feature>
<dbReference type="InterPro" id="IPR044642">
    <property type="entry name" value="PTHR15588"/>
</dbReference>
<dbReference type="InterPro" id="IPR034104">
    <property type="entry name" value="Lsm1"/>
</dbReference>
<feature type="compositionally biased region" description="Low complexity" evidence="13">
    <location>
        <begin position="38"/>
        <end position="51"/>
    </location>
</feature>
<feature type="region of interest" description="Disordered" evidence="13">
    <location>
        <begin position="791"/>
        <end position="838"/>
    </location>
</feature>
<dbReference type="FunFam" id="2.30.30.100:FF:000021">
    <property type="entry name" value="U6 snRNA-associated Sm-like protein LSm1"/>
    <property type="match status" value="1"/>
</dbReference>
<dbReference type="GO" id="GO:0008270">
    <property type="term" value="F:zinc ion binding"/>
    <property type="evidence" value="ECO:0007669"/>
    <property type="project" value="UniProtKB-KW"/>
</dbReference>
<reference evidence="16 17" key="1">
    <citation type="submission" date="2017-03" db="EMBL/GenBank/DDBJ databases">
        <title>Genomes of endolithic fungi from Antarctica.</title>
        <authorList>
            <person name="Coleine C."/>
            <person name="Masonjones S."/>
            <person name="Stajich J.E."/>
        </authorList>
    </citation>
    <scope>NUCLEOTIDE SEQUENCE [LARGE SCALE GENOMIC DNA]</scope>
    <source>
        <strain evidence="16 17">CCFEE 5311</strain>
    </source>
</reference>
<feature type="domain" description="C2H2-type" evidence="14">
    <location>
        <begin position="315"/>
        <end position="346"/>
    </location>
</feature>
<evidence type="ECO:0000256" key="4">
    <source>
        <dbReference type="ARBA" id="ARBA00022553"/>
    </source>
</evidence>
<feature type="region of interest" description="Disordered" evidence="13">
    <location>
        <begin position="646"/>
        <end position="714"/>
    </location>
</feature>
<evidence type="ECO:0000256" key="7">
    <source>
        <dbReference type="ARBA" id="ARBA00023187"/>
    </source>
</evidence>
<evidence type="ECO:0000256" key="8">
    <source>
        <dbReference type="ARBA" id="ARBA00023274"/>
    </source>
</evidence>
<feature type="compositionally biased region" description="Basic and acidic residues" evidence="13">
    <location>
        <begin position="815"/>
        <end position="825"/>
    </location>
</feature>
<dbReference type="PROSITE" id="PS52002">
    <property type="entry name" value="SM"/>
    <property type="match status" value="1"/>
</dbReference>
<evidence type="ECO:0000256" key="6">
    <source>
        <dbReference type="ARBA" id="ARBA00022884"/>
    </source>
</evidence>
<dbReference type="SMART" id="SM00651">
    <property type="entry name" value="Sm"/>
    <property type="match status" value="1"/>
</dbReference>
<dbReference type="PANTHER" id="PTHR15588">
    <property type="entry name" value="LSM1"/>
    <property type="match status" value="1"/>
</dbReference>
<feature type="region of interest" description="Disordered" evidence="13">
    <location>
        <begin position="1090"/>
        <end position="1117"/>
    </location>
</feature>
<dbReference type="PROSITE" id="PS50157">
    <property type="entry name" value="ZINC_FINGER_C2H2_2"/>
    <property type="match status" value="1"/>
</dbReference>
<dbReference type="SMART" id="SM00355">
    <property type="entry name" value="ZnF_C2H2"/>
    <property type="match status" value="2"/>
</dbReference>
<comment type="subunit">
    <text evidence="10">Interacts with SLBP; interaction with SLBP occurs when histone mRNA is being rapidly degraded during the S phase. LSm subunits form a heteromer with a donut shape.</text>
</comment>
<feature type="compositionally biased region" description="Pro residues" evidence="13">
    <location>
        <begin position="688"/>
        <end position="700"/>
    </location>
</feature>
<dbReference type="GO" id="GO:1990904">
    <property type="term" value="C:ribonucleoprotein complex"/>
    <property type="evidence" value="ECO:0007669"/>
    <property type="project" value="UniProtKB-KW"/>
</dbReference>
<keyword evidence="12" id="KW-0863">Zinc-finger</keyword>
<evidence type="ECO:0000256" key="1">
    <source>
        <dbReference type="ARBA" id="ARBA00004201"/>
    </source>
</evidence>
<keyword evidence="5" id="KW-0507">mRNA processing</keyword>
<feature type="compositionally biased region" description="Acidic residues" evidence="13">
    <location>
        <begin position="1203"/>
        <end position="1220"/>
    </location>
</feature>
<feature type="compositionally biased region" description="Basic and acidic residues" evidence="13">
    <location>
        <begin position="1180"/>
        <end position="1190"/>
    </location>
</feature>
<evidence type="ECO:0000256" key="5">
    <source>
        <dbReference type="ARBA" id="ARBA00022664"/>
    </source>
</evidence>
<keyword evidence="3" id="KW-0963">Cytoplasm</keyword>
<evidence type="ECO:0000256" key="11">
    <source>
        <dbReference type="ARBA" id="ARBA00067756"/>
    </source>
</evidence>
<evidence type="ECO:0000256" key="3">
    <source>
        <dbReference type="ARBA" id="ARBA00022490"/>
    </source>
</evidence>
<dbReference type="Gene3D" id="3.30.160.60">
    <property type="entry name" value="Classic Zinc Finger"/>
    <property type="match status" value="1"/>
</dbReference>
<evidence type="ECO:0000313" key="16">
    <source>
        <dbReference type="EMBL" id="TKA33066.1"/>
    </source>
</evidence>
<feature type="domain" description="Sm" evidence="15">
    <location>
        <begin position="66"/>
        <end position="141"/>
    </location>
</feature>
<keyword evidence="6" id="KW-0694">RNA-binding</keyword>
<evidence type="ECO:0000256" key="9">
    <source>
        <dbReference type="ARBA" id="ARBA00056858"/>
    </source>
</evidence>
<feature type="compositionally biased region" description="Polar residues" evidence="13">
    <location>
        <begin position="448"/>
        <end position="457"/>
    </location>
</feature>
<dbReference type="PROSITE" id="PS00028">
    <property type="entry name" value="ZINC_FINGER_C2H2_1"/>
    <property type="match status" value="2"/>
</dbReference>
<dbReference type="Proteomes" id="UP000310066">
    <property type="component" value="Unassembled WGS sequence"/>
</dbReference>
<comment type="similarity">
    <text evidence="2">Belongs to the snRNP Sm proteins family.</text>
</comment>
<evidence type="ECO:0000256" key="10">
    <source>
        <dbReference type="ARBA" id="ARBA00062159"/>
    </source>
</evidence>
<dbReference type="GO" id="GO:0000932">
    <property type="term" value="C:P-body"/>
    <property type="evidence" value="ECO:0007669"/>
    <property type="project" value="UniProtKB-SubCell"/>
</dbReference>
<dbReference type="GO" id="GO:0008380">
    <property type="term" value="P:RNA splicing"/>
    <property type="evidence" value="ECO:0007669"/>
    <property type="project" value="UniProtKB-KW"/>
</dbReference>
<dbReference type="InterPro" id="IPR010920">
    <property type="entry name" value="LSM_dom_sf"/>
</dbReference>
<dbReference type="OrthoDB" id="3943769at2759"/>
<keyword evidence="8" id="KW-0687">Ribonucleoprotein</keyword>
<feature type="compositionally biased region" description="Basic and acidic residues" evidence="13">
    <location>
        <begin position="924"/>
        <end position="934"/>
    </location>
</feature>
<comment type="subcellular location">
    <subcellularLocation>
        <location evidence="1">Cytoplasm</location>
        <location evidence="1">P-body</location>
    </subcellularLocation>
</comment>
<evidence type="ECO:0000256" key="13">
    <source>
        <dbReference type="SAM" id="MobiDB-lite"/>
    </source>
</evidence>
<evidence type="ECO:0000256" key="2">
    <source>
        <dbReference type="ARBA" id="ARBA00006850"/>
    </source>
</evidence>
<feature type="region of interest" description="Disordered" evidence="13">
    <location>
        <begin position="1148"/>
        <end position="1235"/>
    </location>
</feature>
<dbReference type="STRING" id="329885.A0A4U0UEQ0"/>
<dbReference type="InterPro" id="IPR013087">
    <property type="entry name" value="Znf_C2H2_type"/>
</dbReference>
<feature type="region of interest" description="Disordered" evidence="13">
    <location>
        <begin position="1"/>
        <end position="62"/>
    </location>
</feature>
<dbReference type="EMBL" id="NAJP01000087">
    <property type="protein sequence ID" value="TKA33066.1"/>
    <property type="molecule type" value="Genomic_DNA"/>
</dbReference>
<gene>
    <name evidence="16" type="ORF">B0A54_14727</name>
</gene>
<dbReference type="Pfam" id="PF01423">
    <property type="entry name" value="LSM"/>
    <property type="match status" value="1"/>
</dbReference>
<evidence type="ECO:0000256" key="12">
    <source>
        <dbReference type="PROSITE-ProRule" id="PRU00042"/>
    </source>
</evidence>
<feature type="region of interest" description="Disordered" evidence="13">
    <location>
        <begin position="410"/>
        <end position="474"/>
    </location>
</feature>
<organism evidence="16 17">
    <name type="scientific">Friedmanniomyces endolithicus</name>
    <dbReference type="NCBI Taxonomy" id="329885"/>
    <lineage>
        <taxon>Eukaryota</taxon>
        <taxon>Fungi</taxon>
        <taxon>Dikarya</taxon>
        <taxon>Ascomycota</taxon>
        <taxon>Pezizomycotina</taxon>
        <taxon>Dothideomycetes</taxon>
        <taxon>Dothideomycetidae</taxon>
        <taxon>Mycosphaerellales</taxon>
        <taxon>Teratosphaeriaceae</taxon>
        <taxon>Friedmanniomyces</taxon>
    </lineage>
</organism>
<dbReference type="GO" id="GO:0006397">
    <property type="term" value="P:mRNA processing"/>
    <property type="evidence" value="ECO:0007669"/>
    <property type="project" value="UniProtKB-KW"/>
</dbReference>
<feature type="compositionally biased region" description="Pro residues" evidence="13">
    <location>
        <begin position="52"/>
        <end position="61"/>
    </location>
</feature>
<comment type="function">
    <text evidence="9">Plays a role in the degradation of histone mRNAs, the only eukaryotic mRNAs that are not polyadenylated. Probably also part of an LSm subunits-containing complex involved in the general process of mRNA degradation.</text>
</comment>
<dbReference type="InterPro" id="IPR001163">
    <property type="entry name" value="Sm_dom_euk/arc"/>
</dbReference>
<dbReference type="InterPro" id="IPR047575">
    <property type="entry name" value="Sm"/>
</dbReference>
<evidence type="ECO:0000259" key="15">
    <source>
        <dbReference type="PROSITE" id="PS52002"/>
    </source>
</evidence>
<feature type="compositionally biased region" description="Low complexity" evidence="13">
    <location>
        <begin position="674"/>
        <end position="685"/>
    </location>
</feature>
<keyword evidence="7" id="KW-0508">mRNA splicing</keyword>
<dbReference type="AlphaFoldDB" id="A0A4U0UEQ0"/>
<keyword evidence="12" id="KW-0862">Zinc</keyword>
<dbReference type="SUPFAM" id="SSF50182">
    <property type="entry name" value="Sm-like ribonucleoproteins"/>
    <property type="match status" value="1"/>
</dbReference>
<dbReference type="CDD" id="cd01728">
    <property type="entry name" value="LSm1"/>
    <property type="match status" value="1"/>
</dbReference>
<feature type="compositionally biased region" description="Basic and acidic residues" evidence="13">
    <location>
        <begin position="461"/>
        <end position="471"/>
    </location>
</feature>
<protein>
    <recommendedName>
        <fullName evidence="11">U6 snRNA-associated Sm-like protein LSm1</fullName>
    </recommendedName>
</protein>
<dbReference type="PANTHER" id="PTHR15588:SF8">
    <property type="entry name" value="U6 SNRNA-ASSOCIATED SM-LIKE PROTEIN LSM1"/>
    <property type="match status" value="1"/>
</dbReference>
<proteinExistence type="inferred from homology"/>
<dbReference type="GO" id="GO:0003729">
    <property type="term" value="F:mRNA binding"/>
    <property type="evidence" value="ECO:0007669"/>
    <property type="project" value="TreeGrafter"/>
</dbReference>
<keyword evidence="12" id="KW-0479">Metal-binding</keyword>
<feature type="region of interest" description="Disordered" evidence="13">
    <location>
        <begin position="289"/>
        <end position="310"/>
    </location>
</feature>
<evidence type="ECO:0000313" key="17">
    <source>
        <dbReference type="Proteomes" id="UP000310066"/>
    </source>
</evidence>
<dbReference type="Gene3D" id="2.30.30.100">
    <property type="match status" value="1"/>
</dbReference>
<dbReference type="GO" id="GO:1990726">
    <property type="term" value="C:Lsm1-7-Pat1 complex"/>
    <property type="evidence" value="ECO:0007669"/>
    <property type="project" value="TreeGrafter"/>
</dbReference>
<sequence>MANRLPSTHAPGFPPAILIRPGDPNPFDQPPQQHMVNPMMMQQQSQQHQGSPGPPSVPQLPPQMFTTAAQLLDLTDKKLMVVLRDGRKLIGVLRSWDQFGNLVMQDTAERLFVQGLYADIERGLFLVRGENITLLGEIDLDKDDYVPEPYQLAPVEKVFALKKAEDAERKIADKRKHKRLAAEGFEGEHAGEAILRFPAADHLEMMTTSLLFSNGITRKNTVEDPAERRILPPRAARNKVPAEETDEIPIKAVKKLTIRIGKKSIAKLTDESESEDSVISASEDSVISAAEVHESSPSPVKKSKGAPRIQKEKDIPCPRAGCSKRFSCKAGLKYHNEHHNHAGDELTELSKTLQCPIFGCYKSYTDSNGLKYHREHAHLDMSAKEKLEIFDEAKAKKLAIFRAESAVAMPSDDDDSMLPQQHTVAGGSAESSPLSDVDTLPYDASSLPLVSNPSANRRSTRKGEEPARHDDPDIEQEYVDEGIIDYNDHTQSEHELNETDDVPQEVIDLEDDTDDEDAPVPEHLKKKQRKVEAANEFALSYSPWTVPGFGPTERHAVELMYCEVQLTPLQGTWEATEVYQAHKDKEMLRYIIDYPLGQWVIPKEHAQAAYQRLLERNRWRGLGIRVYGMQQMPQTAPSTFYNHRPPHMATPGPQPNRPMAIYGGSHDGGRKPSMPQQQQQMQMNMAHRPPPGPAMPPPTQVLPSQQHAMPSNAHHYPHPQLMMGPPPLPSPQSQYGHGPYGQMQQLGSQNGTNPSSNYHQQHIGYMNVPATYPGMIGMAPNAMPSTGLSGHSLGAGNKTKKSPAAQTLGPTPPYDVRDRPAERKTYSKAGKRKQAEPDEFPWNRQIDFVREKDVPAHLRWDIRDYNPHILDAMAVVRSHNAPIIHKIDKELAEKQKTTRVRKNGGTPTANHGVTASEESEGNEEDKGAQSKAKNENIGGETYHSGNFAFYRDVDRRKAMKFQFKFPEDLLDAAEQVTDPQSRATLRAACKEVLICWKPGKKSPTDQLVQAAFRAYDTLITREQYGKTLILTRRAAECIVDFCPDLLWRDTLLRIVAEAGYGNTEIRNRFCFNGCYADKATVTKRIAAALGQKQVNPPRKGEAQADEDGEPGSGRKGATRYLQGEKEWNEANKQDFDDYSRFLGQRLGPSYVRKPKTGTKRRMSEGGEAETEDTVAGASRESSRKRAKTDESATGTGSGRLSEETEEAASPEDNDDDDDNDAVSVQSDGILDEIED</sequence>
<dbReference type="GO" id="GO:0000290">
    <property type="term" value="P:deadenylation-dependent decapping of nuclear-transcribed mRNA"/>
    <property type="evidence" value="ECO:0007669"/>
    <property type="project" value="TreeGrafter"/>
</dbReference>
<comment type="caution">
    <text evidence="16">The sequence shown here is derived from an EMBL/GenBank/DDBJ whole genome shotgun (WGS) entry which is preliminary data.</text>
</comment>
<accession>A0A4U0UEQ0</accession>
<feature type="region of interest" description="Disordered" evidence="13">
    <location>
        <begin position="894"/>
        <end position="939"/>
    </location>
</feature>
<keyword evidence="4" id="KW-0597">Phosphoprotein</keyword>
<evidence type="ECO:0000259" key="14">
    <source>
        <dbReference type="PROSITE" id="PS50157"/>
    </source>
</evidence>
<name>A0A4U0UEQ0_9PEZI</name>